<protein>
    <submittedName>
        <fullName evidence="3">Putative heterokaryon incompatibility protein</fullName>
    </submittedName>
</protein>
<keyword evidence="1" id="KW-0732">Signal</keyword>
<dbReference type="PANTHER" id="PTHR35396">
    <property type="entry name" value="SMALL SECRETED PROTEIN"/>
    <property type="match status" value="1"/>
</dbReference>
<evidence type="ECO:0000256" key="1">
    <source>
        <dbReference type="SAM" id="SignalP"/>
    </source>
</evidence>
<evidence type="ECO:0000313" key="3">
    <source>
        <dbReference type="EMBL" id="KDN63372.1"/>
    </source>
</evidence>
<sequence>MQLSALLVVLAPALAAATLDPATSNTKGKCPSNYACSATKVSKAIQAAECSHNTRTGKAQTFAVFETDHQYDASHGAPYGTCSAYTCDAPTQMLADADCWTFFWSQTAAICAEKSPVSKRGCAACTTTQNALSPGMQPDQLTTLTYPDPSTPLRPTYASKTTLQPHLGAFPRNHDRVTRPVLLSPGCFQQRRHLQLPQLWLHPARQRNLAFGDAISYTWASDDGKMECTGRINVDRREFLVTPNCMMALQRTRSRGAEKVIWIDAVCMNQKDTEQRGHQVQVMPQIYSRAQHVLIYVGELALEDESLLRMLQIDPVPIMPLQTLQLALGNLSSNDGTFRGDKLFAVFGLVSCADADGLVADYTKSTEETYMQMAGWRAQRFGVPAMLVRAFHLDQFGKPEGTIRPATSTSIPSWAPDWAETLAPRSWPVLVEMHRERRVGLAPAGLPMNVNLAANSLIFHVTTWGPLG</sequence>
<gene>
    <name evidence="3" type="ORF">CSUB01_06591</name>
</gene>
<dbReference type="AlphaFoldDB" id="A0A066X339"/>
<dbReference type="Pfam" id="PF06985">
    <property type="entry name" value="HET"/>
    <property type="match status" value="1"/>
</dbReference>
<feature type="domain" description="Heterokaryon incompatibility" evidence="2">
    <location>
        <begin position="214"/>
        <end position="310"/>
    </location>
</feature>
<name>A0A066X339_COLSU</name>
<reference evidence="4" key="1">
    <citation type="journal article" date="2014" name="Genome Announc.">
        <title>Draft genome sequence of Colletotrichum sublineola, a destructive pathogen of cultivated sorghum.</title>
        <authorList>
            <person name="Baroncelli R."/>
            <person name="Sanz-Martin J.M."/>
            <person name="Rech G.E."/>
            <person name="Sukno S.A."/>
            <person name="Thon M.R."/>
        </authorList>
    </citation>
    <scope>NUCLEOTIDE SEQUENCE [LARGE SCALE GENOMIC DNA]</scope>
    <source>
        <strain evidence="4">TX430BB</strain>
    </source>
</reference>
<dbReference type="STRING" id="1173701.A0A066X339"/>
<dbReference type="eggNOG" id="ENOG502SPDV">
    <property type="taxonomic scope" value="Eukaryota"/>
</dbReference>
<keyword evidence="4" id="KW-1185">Reference proteome</keyword>
<accession>A0A066X339</accession>
<proteinExistence type="predicted"/>
<feature type="signal peptide" evidence="1">
    <location>
        <begin position="1"/>
        <end position="15"/>
    </location>
</feature>
<dbReference type="Proteomes" id="UP000027238">
    <property type="component" value="Unassembled WGS sequence"/>
</dbReference>
<dbReference type="EMBL" id="JMSE01001236">
    <property type="protein sequence ID" value="KDN63372.1"/>
    <property type="molecule type" value="Genomic_DNA"/>
</dbReference>
<dbReference type="HOGENOM" id="CLU_583960_0_0_1"/>
<evidence type="ECO:0000259" key="2">
    <source>
        <dbReference type="Pfam" id="PF06985"/>
    </source>
</evidence>
<comment type="caution">
    <text evidence="3">The sequence shown here is derived from an EMBL/GenBank/DDBJ whole genome shotgun (WGS) entry which is preliminary data.</text>
</comment>
<dbReference type="OrthoDB" id="2157530at2759"/>
<evidence type="ECO:0000313" key="4">
    <source>
        <dbReference type="Proteomes" id="UP000027238"/>
    </source>
</evidence>
<dbReference type="InterPro" id="IPR010730">
    <property type="entry name" value="HET"/>
</dbReference>
<dbReference type="PANTHER" id="PTHR35396:SF1">
    <property type="entry name" value="SMALL SECRETED PROTEIN"/>
    <property type="match status" value="1"/>
</dbReference>
<feature type="chain" id="PRO_5012949320" evidence="1">
    <location>
        <begin position="16"/>
        <end position="468"/>
    </location>
</feature>
<organism evidence="3 4">
    <name type="scientific">Colletotrichum sublineola</name>
    <name type="common">Sorghum anthracnose fungus</name>
    <dbReference type="NCBI Taxonomy" id="1173701"/>
    <lineage>
        <taxon>Eukaryota</taxon>
        <taxon>Fungi</taxon>
        <taxon>Dikarya</taxon>
        <taxon>Ascomycota</taxon>
        <taxon>Pezizomycotina</taxon>
        <taxon>Sordariomycetes</taxon>
        <taxon>Hypocreomycetidae</taxon>
        <taxon>Glomerellales</taxon>
        <taxon>Glomerellaceae</taxon>
        <taxon>Colletotrichum</taxon>
        <taxon>Colletotrichum graminicola species complex</taxon>
    </lineage>
</organism>